<feature type="region of interest" description="Disordered" evidence="1">
    <location>
        <begin position="1"/>
        <end position="26"/>
    </location>
</feature>
<dbReference type="InParanoid" id="A0A078AZ65"/>
<dbReference type="InterPro" id="IPR014752">
    <property type="entry name" value="Arrestin-like_C"/>
</dbReference>
<dbReference type="EMBL" id="CCKQ01015608">
    <property type="protein sequence ID" value="CDW87434.1"/>
    <property type="molecule type" value="Genomic_DNA"/>
</dbReference>
<dbReference type="Gene3D" id="2.60.40.640">
    <property type="match status" value="1"/>
</dbReference>
<dbReference type="Proteomes" id="UP000039865">
    <property type="component" value="Unassembled WGS sequence"/>
</dbReference>
<name>A0A078AZ65_STYLE</name>
<sequence>MSDSSIDDELFGQDTRDNKTQTPIKQDNIPAYTQSFPFQQMVRENHLQIHSRYGYICIFLYKDYYFPGQTVRGFALIDLFNPIQSNKIMIRVKGKEIPGKHGLKISKKLKEDPESFSNGQYLLSQQSVLMGNDFMKHEEQITLNNQYSFKQKPKHAYLNLPTVSSSINLKFQTLRINLHQDQKKSTIRGNNQRVGFEFKDQVTPNGQYRLPFSFKMPATLPGSFKYQSRHGDKILIQYSIDIYFDKFKGVVRHKKELEIREFLFTSQEIDEDYKNFEKIRNIKHVLKPVASVAQMVSLGEKHFIEDSQQLRLELKSQVPYGLTNNNWSLDQVNHQFDLKLLQLFKDGVLKKKKQEKQEFIFDLEKILSDFKDLERFADDKIKKSQIIQQMSFNNKKEETVKPQGKRRESFSIFERQLSRFIEETSKFTFYSVYGLTIQSEFTLDVTIVVADKFSETAHEKKFPIIIRQPKNGDYLIDYGVLEAPKQAQIGQKILERYNEFVDPFSLTGCNFEIQL</sequence>
<dbReference type="PANTHER" id="PTHR11188">
    <property type="entry name" value="ARRESTIN DOMAIN CONTAINING PROTEIN"/>
    <property type="match status" value="1"/>
</dbReference>
<proteinExistence type="predicted"/>
<reference evidence="2 3" key="1">
    <citation type="submission" date="2014-06" db="EMBL/GenBank/DDBJ databases">
        <authorList>
            <person name="Swart Estienne"/>
        </authorList>
    </citation>
    <scope>NUCLEOTIDE SEQUENCE [LARGE SCALE GENOMIC DNA]</scope>
    <source>
        <strain evidence="2 3">130c</strain>
    </source>
</reference>
<evidence type="ECO:0000256" key="1">
    <source>
        <dbReference type="SAM" id="MobiDB-lite"/>
    </source>
</evidence>
<dbReference type="AlphaFoldDB" id="A0A078AZ65"/>
<dbReference type="GO" id="GO:0005737">
    <property type="term" value="C:cytoplasm"/>
    <property type="evidence" value="ECO:0007669"/>
    <property type="project" value="TreeGrafter"/>
</dbReference>
<protein>
    <recommendedName>
        <fullName evidence="4">Arrestin-like N-terminal domain-containing protein</fullName>
    </recommendedName>
</protein>
<evidence type="ECO:0008006" key="4">
    <source>
        <dbReference type="Google" id="ProtNLM"/>
    </source>
</evidence>
<keyword evidence="3" id="KW-1185">Reference proteome</keyword>
<gene>
    <name evidence="2" type="primary">Contig8417.g8973</name>
    <name evidence="2" type="ORF">STYLEM_16537</name>
</gene>
<dbReference type="InterPro" id="IPR050357">
    <property type="entry name" value="Arrestin_domain-protein"/>
</dbReference>
<dbReference type="OrthoDB" id="323770at2759"/>
<dbReference type="GO" id="GO:0015031">
    <property type="term" value="P:protein transport"/>
    <property type="evidence" value="ECO:0007669"/>
    <property type="project" value="TreeGrafter"/>
</dbReference>
<feature type="compositionally biased region" description="Acidic residues" evidence="1">
    <location>
        <begin position="1"/>
        <end position="11"/>
    </location>
</feature>
<dbReference type="PANTHER" id="PTHR11188:SF17">
    <property type="entry name" value="FI21816P1"/>
    <property type="match status" value="1"/>
</dbReference>
<evidence type="ECO:0000313" key="2">
    <source>
        <dbReference type="EMBL" id="CDW87434.1"/>
    </source>
</evidence>
<evidence type="ECO:0000313" key="3">
    <source>
        <dbReference type="Proteomes" id="UP000039865"/>
    </source>
</evidence>
<organism evidence="2 3">
    <name type="scientific">Stylonychia lemnae</name>
    <name type="common">Ciliate</name>
    <dbReference type="NCBI Taxonomy" id="5949"/>
    <lineage>
        <taxon>Eukaryota</taxon>
        <taxon>Sar</taxon>
        <taxon>Alveolata</taxon>
        <taxon>Ciliophora</taxon>
        <taxon>Intramacronucleata</taxon>
        <taxon>Spirotrichea</taxon>
        <taxon>Stichotrichia</taxon>
        <taxon>Sporadotrichida</taxon>
        <taxon>Oxytrichidae</taxon>
        <taxon>Stylonychinae</taxon>
        <taxon>Stylonychia</taxon>
    </lineage>
</organism>
<accession>A0A078AZ65</accession>